<feature type="region of interest" description="Disordered" evidence="1">
    <location>
        <begin position="196"/>
        <end position="216"/>
    </location>
</feature>
<dbReference type="Proteomes" id="UP001337655">
    <property type="component" value="Unassembled WGS sequence"/>
</dbReference>
<dbReference type="RefSeq" id="XP_064662539.1">
    <property type="nucleotide sequence ID" value="XM_064799784.1"/>
</dbReference>
<dbReference type="GeneID" id="89923872"/>
<feature type="signal peptide" evidence="2">
    <location>
        <begin position="1"/>
        <end position="20"/>
    </location>
</feature>
<evidence type="ECO:0000313" key="4">
    <source>
        <dbReference type="Proteomes" id="UP001337655"/>
    </source>
</evidence>
<keyword evidence="2" id="KW-0732">Signal</keyword>
<feature type="chain" id="PRO_5043933996" evidence="2">
    <location>
        <begin position="21"/>
        <end position="240"/>
    </location>
</feature>
<keyword evidence="4" id="KW-1185">Reference proteome</keyword>
<feature type="compositionally biased region" description="Low complexity" evidence="1">
    <location>
        <begin position="200"/>
        <end position="209"/>
    </location>
</feature>
<sequence>MGLFQTLLLAASLGWSVVTAEGSSNITSEAVTTSYNNDLATPDPSSYPSVTIITKSSLILYSQITTPHGHQPSRLFHLSHHGPEESRPPQPPHYSGSLPNPLSRPTTHPSSSPEPPSAIASSGGLLLDPHPRPTAIKTYIIANTPVAPGHPTEIRGTTYSVAASGTALYADGRPVEASGAVVGDGLPSGTGTMTEGVGAGASSSSSMGASTGGAVRGGVEGGTEGVVVWAVGVVVGMGML</sequence>
<feature type="region of interest" description="Disordered" evidence="1">
    <location>
        <begin position="70"/>
        <end position="128"/>
    </location>
</feature>
<evidence type="ECO:0000256" key="2">
    <source>
        <dbReference type="SAM" id="SignalP"/>
    </source>
</evidence>
<feature type="compositionally biased region" description="Low complexity" evidence="1">
    <location>
        <begin position="101"/>
        <end position="122"/>
    </location>
</feature>
<evidence type="ECO:0000313" key="3">
    <source>
        <dbReference type="EMBL" id="KAK5173844.1"/>
    </source>
</evidence>
<comment type="caution">
    <text evidence="3">The sequence shown here is derived from an EMBL/GenBank/DDBJ whole genome shotgun (WGS) entry which is preliminary data.</text>
</comment>
<dbReference type="EMBL" id="JAVRRT010000003">
    <property type="protein sequence ID" value="KAK5173844.1"/>
    <property type="molecule type" value="Genomic_DNA"/>
</dbReference>
<evidence type="ECO:0000256" key="1">
    <source>
        <dbReference type="SAM" id="MobiDB-lite"/>
    </source>
</evidence>
<protein>
    <submittedName>
        <fullName evidence="3">Uncharacterized protein</fullName>
    </submittedName>
</protein>
<organism evidence="3 4">
    <name type="scientific">Saxophila tyrrhenica</name>
    <dbReference type="NCBI Taxonomy" id="1690608"/>
    <lineage>
        <taxon>Eukaryota</taxon>
        <taxon>Fungi</taxon>
        <taxon>Dikarya</taxon>
        <taxon>Ascomycota</taxon>
        <taxon>Pezizomycotina</taxon>
        <taxon>Dothideomycetes</taxon>
        <taxon>Dothideomycetidae</taxon>
        <taxon>Mycosphaerellales</taxon>
        <taxon>Extremaceae</taxon>
        <taxon>Saxophila</taxon>
    </lineage>
</organism>
<dbReference type="AlphaFoldDB" id="A0AAV9PJS3"/>
<reference evidence="3 4" key="1">
    <citation type="submission" date="2023-08" db="EMBL/GenBank/DDBJ databases">
        <title>Black Yeasts Isolated from many extreme environments.</title>
        <authorList>
            <person name="Coleine C."/>
            <person name="Stajich J.E."/>
            <person name="Selbmann L."/>
        </authorList>
    </citation>
    <scope>NUCLEOTIDE SEQUENCE [LARGE SCALE GENOMIC DNA]</scope>
    <source>
        <strain evidence="3 4">CCFEE 5935</strain>
    </source>
</reference>
<name>A0AAV9PJS3_9PEZI</name>
<gene>
    <name evidence="3" type="ORF">LTR77_002525</name>
</gene>
<accession>A0AAV9PJS3</accession>
<proteinExistence type="predicted"/>